<dbReference type="PANTHER" id="PTHR43179:SF7">
    <property type="entry name" value="RHAMNOSYLTRANSFERASE WBBL"/>
    <property type="match status" value="1"/>
</dbReference>
<protein>
    <submittedName>
        <fullName evidence="2">Glycosyltransferase family 2 protein</fullName>
    </submittedName>
</protein>
<evidence type="ECO:0000313" key="3">
    <source>
        <dbReference type="Proteomes" id="UP000281112"/>
    </source>
</evidence>
<name>A0A3N9TCB5_9VIBR</name>
<keyword evidence="2" id="KW-0808">Transferase</keyword>
<keyword evidence="3" id="KW-1185">Reference proteome</keyword>
<dbReference type="PANTHER" id="PTHR43179">
    <property type="entry name" value="RHAMNOSYLTRANSFERASE WBBL"/>
    <property type="match status" value="1"/>
</dbReference>
<dbReference type="GO" id="GO:0016740">
    <property type="term" value="F:transferase activity"/>
    <property type="evidence" value="ECO:0007669"/>
    <property type="project" value="UniProtKB-KW"/>
</dbReference>
<organism evidence="2 3">
    <name type="scientific">Vibrio viridaestus</name>
    <dbReference type="NCBI Taxonomy" id="2487322"/>
    <lineage>
        <taxon>Bacteria</taxon>
        <taxon>Pseudomonadati</taxon>
        <taxon>Pseudomonadota</taxon>
        <taxon>Gammaproteobacteria</taxon>
        <taxon>Vibrionales</taxon>
        <taxon>Vibrionaceae</taxon>
        <taxon>Vibrio</taxon>
    </lineage>
</organism>
<dbReference type="RefSeq" id="WP_124938557.1">
    <property type="nucleotide sequence ID" value="NZ_RJVQ01000010.1"/>
</dbReference>
<reference evidence="2 3" key="1">
    <citation type="submission" date="2018-11" db="EMBL/GenBank/DDBJ databases">
        <title>Vibrio LJC006 sp. nov., isolated from seawater during the bloom of the enteromorpha.</title>
        <authorList>
            <person name="Liang J."/>
        </authorList>
    </citation>
    <scope>NUCLEOTIDE SEQUENCE [LARGE SCALE GENOMIC DNA]</scope>
    <source>
        <strain evidence="2 3">LJC006</strain>
    </source>
</reference>
<dbReference type="SUPFAM" id="SSF53448">
    <property type="entry name" value="Nucleotide-diphospho-sugar transferases"/>
    <property type="match status" value="1"/>
</dbReference>
<evidence type="ECO:0000259" key="1">
    <source>
        <dbReference type="Pfam" id="PF00535"/>
    </source>
</evidence>
<evidence type="ECO:0000313" key="2">
    <source>
        <dbReference type="EMBL" id="RQW61709.1"/>
    </source>
</evidence>
<comment type="caution">
    <text evidence="2">The sequence shown here is derived from an EMBL/GenBank/DDBJ whole genome shotgun (WGS) entry which is preliminary data.</text>
</comment>
<dbReference type="Pfam" id="PF00535">
    <property type="entry name" value="Glycos_transf_2"/>
    <property type="match status" value="1"/>
</dbReference>
<dbReference type="OrthoDB" id="5291101at2"/>
<dbReference type="AlphaFoldDB" id="A0A3N9TCB5"/>
<accession>A0A3N9TCB5</accession>
<sequence length="250" mass="29180">MALFISVISHNHDDMIVENPTLKNLAHDYTVILKANTPAKQILRNYCEGAGIILLQGNKKKGFGANNNEVFNYAKTQLNMQNSDYFLVLNPDVTVTLESIRSLMTVVQEEQYPISTINLYRDKEMRVYDNSIRRFPSPLNPIKTLLRLKRTDHYDKNSIHKPIAVDWAAGSLLLFNSGVYEELNGFDERYFMYFEDVDICMRGKSRKYHTYYIPKIYAIHKGGFKNRKILSKNFTIYLTSFITFTLKYFH</sequence>
<gene>
    <name evidence="2" type="ORF">EES38_17765</name>
</gene>
<dbReference type="InterPro" id="IPR001173">
    <property type="entry name" value="Glyco_trans_2-like"/>
</dbReference>
<dbReference type="InterPro" id="IPR029044">
    <property type="entry name" value="Nucleotide-diphossugar_trans"/>
</dbReference>
<proteinExistence type="predicted"/>
<dbReference type="EMBL" id="RJVQ01000010">
    <property type="protein sequence ID" value="RQW61709.1"/>
    <property type="molecule type" value="Genomic_DNA"/>
</dbReference>
<feature type="domain" description="Glycosyltransferase 2-like" evidence="1">
    <location>
        <begin position="40"/>
        <end position="150"/>
    </location>
</feature>
<dbReference type="Proteomes" id="UP000281112">
    <property type="component" value="Unassembled WGS sequence"/>
</dbReference>
<dbReference type="Gene3D" id="3.90.550.10">
    <property type="entry name" value="Spore Coat Polysaccharide Biosynthesis Protein SpsA, Chain A"/>
    <property type="match status" value="1"/>
</dbReference>